<dbReference type="InterPro" id="IPR000504">
    <property type="entry name" value="RRM_dom"/>
</dbReference>
<evidence type="ECO:0000313" key="6">
    <source>
        <dbReference type="EMBL" id="PSS03179.1"/>
    </source>
</evidence>
<feature type="region of interest" description="Disordered" evidence="4">
    <location>
        <begin position="508"/>
        <end position="591"/>
    </location>
</feature>
<dbReference type="Pfam" id="PF00076">
    <property type="entry name" value="RRM_1"/>
    <property type="match status" value="1"/>
</dbReference>
<evidence type="ECO:0000256" key="2">
    <source>
        <dbReference type="ARBA" id="ARBA00022884"/>
    </source>
</evidence>
<dbReference type="GO" id="GO:0003723">
    <property type="term" value="F:RNA binding"/>
    <property type="evidence" value="ECO:0007669"/>
    <property type="project" value="UniProtKB-UniRule"/>
</dbReference>
<dbReference type="PANTHER" id="PTHR10501">
    <property type="entry name" value="U1 SMALL NUCLEAR RIBONUCLEOPROTEIN A/U2 SMALL NUCLEAR RIBONUCLEOPROTEIN B"/>
    <property type="match status" value="1"/>
</dbReference>
<organism evidence="6 7">
    <name type="scientific">Coniella lustricola</name>
    <dbReference type="NCBI Taxonomy" id="2025994"/>
    <lineage>
        <taxon>Eukaryota</taxon>
        <taxon>Fungi</taxon>
        <taxon>Dikarya</taxon>
        <taxon>Ascomycota</taxon>
        <taxon>Pezizomycotina</taxon>
        <taxon>Sordariomycetes</taxon>
        <taxon>Sordariomycetidae</taxon>
        <taxon>Diaporthales</taxon>
        <taxon>Schizoparmaceae</taxon>
        <taxon>Coniella</taxon>
    </lineage>
</organism>
<accession>A0A2T3ALM0</accession>
<feature type="compositionally biased region" description="Low complexity" evidence="4">
    <location>
        <begin position="508"/>
        <end position="517"/>
    </location>
</feature>
<dbReference type="OrthoDB" id="431169at2759"/>
<dbReference type="PROSITE" id="PS50102">
    <property type="entry name" value="RRM"/>
    <property type="match status" value="1"/>
</dbReference>
<dbReference type="SUPFAM" id="SSF54928">
    <property type="entry name" value="RNA-binding domain, RBD"/>
    <property type="match status" value="1"/>
</dbReference>
<protein>
    <recommendedName>
        <fullName evidence="5">RRM domain-containing protein</fullName>
    </recommendedName>
</protein>
<evidence type="ECO:0000259" key="5">
    <source>
        <dbReference type="PROSITE" id="PS50102"/>
    </source>
</evidence>
<dbReference type="Proteomes" id="UP000241462">
    <property type="component" value="Unassembled WGS sequence"/>
</dbReference>
<reference evidence="6 7" key="1">
    <citation type="journal article" date="2018" name="Mycol. Prog.">
        <title>Coniella lustricola, a new species from submerged detritus.</title>
        <authorList>
            <person name="Raudabaugh D.B."/>
            <person name="Iturriaga T."/>
            <person name="Carver A."/>
            <person name="Mondo S."/>
            <person name="Pangilinan J."/>
            <person name="Lipzen A."/>
            <person name="He G."/>
            <person name="Amirebrahimi M."/>
            <person name="Grigoriev I.V."/>
            <person name="Miller A.N."/>
        </authorList>
    </citation>
    <scope>NUCLEOTIDE SEQUENCE [LARGE SCALE GENOMIC DNA]</scope>
    <source>
        <strain evidence="6 7">B22-T-1</strain>
    </source>
</reference>
<keyword evidence="1" id="KW-0597">Phosphoprotein</keyword>
<name>A0A2T3ALM0_9PEZI</name>
<dbReference type="FunFam" id="3.30.70.330:FF:000089">
    <property type="entry name" value="RNA binding protein"/>
    <property type="match status" value="1"/>
</dbReference>
<evidence type="ECO:0000313" key="7">
    <source>
        <dbReference type="Proteomes" id="UP000241462"/>
    </source>
</evidence>
<keyword evidence="7" id="KW-1185">Reference proteome</keyword>
<dbReference type="Gene3D" id="3.30.70.330">
    <property type="match status" value="1"/>
</dbReference>
<dbReference type="CDD" id="cd12245">
    <property type="entry name" value="RRM_scw1_like"/>
    <property type="match status" value="1"/>
</dbReference>
<evidence type="ECO:0000256" key="1">
    <source>
        <dbReference type="ARBA" id="ARBA00022553"/>
    </source>
</evidence>
<evidence type="ECO:0000256" key="4">
    <source>
        <dbReference type="SAM" id="MobiDB-lite"/>
    </source>
</evidence>
<keyword evidence="2 3" id="KW-0694">RNA-binding</keyword>
<dbReference type="SMART" id="SM00360">
    <property type="entry name" value="RRM"/>
    <property type="match status" value="1"/>
</dbReference>
<dbReference type="InterPro" id="IPR012677">
    <property type="entry name" value="Nucleotide-bd_a/b_plait_sf"/>
</dbReference>
<feature type="compositionally biased region" description="Polar residues" evidence="4">
    <location>
        <begin position="578"/>
        <end position="591"/>
    </location>
</feature>
<feature type="domain" description="RRM" evidence="5">
    <location>
        <begin position="326"/>
        <end position="403"/>
    </location>
</feature>
<evidence type="ECO:0000256" key="3">
    <source>
        <dbReference type="PROSITE-ProRule" id="PRU00176"/>
    </source>
</evidence>
<dbReference type="AlphaFoldDB" id="A0A2T3ALM0"/>
<gene>
    <name evidence="6" type="ORF">BD289DRAFT_449590</name>
</gene>
<dbReference type="STRING" id="2025994.A0A2T3ALM0"/>
<dbReference type="InterPro" id="IPR035979">
    <property type="entry name" value="RBD_domain_sf"/>
</dbReference>
<dbReference type="InParanoid" id="A0A2T3ALM0"/>
<dbReference type="EMBL" id="KZ678376">
    <property type="protein sequence ID" value="PSS03179.1"/>
    <property type="molecule type" value="Genomic_DNA"/>
</dbReference>
<feature type="compositionally biased region" description="Polar residues" evidence="4">
    <location>
        <begin position="538"/>
        <end position="570"/>
    </location>
</feature>
<proteinExistence type="predicted"/>
<sequence>MAMSVLTQSNPLSIAQTFGAPGSSRNAFISDRDARSLRLSPPVQVGADMNRCTVIIRGLPIAADEQYVRIMCTFAQDDILAVAMPASRADDKSATRIAAVQVNSRAAASEIANKLDGKNGLTVEIRQEAFSGPSGPSSPAVATTQSSMFDTASAFTDRASPPNIDYHGRNSYSHPEPFGASNMNAFMPNMSMGNSLGEPHARISGKSLINDPADEDDTGDIIDDPRAYAENVPSLLNQRRATLPQLSSMTARLGSLSLNTGAGVSTTQHGEANAFATPSAHSNVVSPGGMRVPMGNFQQSYPSMNGRTHNHAPPPANPADQNPPCNTLYVGNLPVEASEDELRRMFALQKGYKRMCFRMKNNGPMCFVEFEDIGSATRSLNDLYGVLLSSSKKGGIRLSFSKNPLGVRAHPTAGPGSGLSLGGGAQSYRTNGVGPPPGLGMPPGLVNRPSSYPISPVANGPGGMNGSTQNAHSLNSGLNSHAFGNGTSPLPYNGFVNGGAWGPHYVSSGTSGVSSPSNGHVNGSAHDPLMHGLLNGHASGSASAMGNSTSNGALNGSKNGGTISPPNGQINDHGRGAANTSANGMQFGTSHFSGGSSNHAFNSYSTRPVYQGFQPRHF</sequence>